<accession>A0A975HL98</accession>
<evidence type="ECO:0000256" key="2">
    <source>
        <dbReference type="ARBA" id="ARBA00022475"/>
    </source>
</evidence>
<keyword evidence="4" id="KW-0808">Transferase</keyword>
<keyword evidence="6 8" id="KW-1133">Transmembrane helix</keyword>
<sequence length="568" mass="65692">MFNKISEDTWVKLIFAALVLALIAGLGLRFPWPADEPRFAQIAREMLMSGQWLFPTRAGEFYPDKPPVFMWLISVSYLITQHFKIAFLLPSALAGLGVAYLVYDITKRLYDRKTAITALLILIICPQFLLQAKAAQIDMVLCFFTTIGCYGLIRHYILGPNNKWLYLAFIAMAIGVMTKGVGFLPMLMLIPLALWFKNTPTRKSWKWQNWLGVVLFFVTLACWLGPMLYQVNVLQTPELIAYKNNILFKQTAERYANAWHHQEPWHYFIVKVIPMMWFPALAVIVFAWKECVALFKSQPIFRVLVTWVLFVLLFFSISTGKRGVYIFPALPMFSIVAAVVWHKIERENIRHWIRRVLFGFAGLVTFLLFAIAFVIVFKPQLLEKKHGDYLSLLNELVPFIAIMAALLVLLLVKLRKSDAFQALAGITLVVWLAVGFVVWPTADSYRTPDVIMEKAQTIMPNDGELGLVRFKEQFLMFATKPITHFSYLANEKTQFQRAWQWVFAKPNRFILVSDEEPWFCFNKNNAIELGQAHRRTWYLLSHDQIESTCDTPDTMKTYQFVPNSEVVF</sequence>
<keyword evidence="7 8" id="KW-0472">Membrane</keyword>
<dbReference type="GO" id="GO:0009103">
    <property type="term" value="P:lipopolysaccharide biosynthetic process"/>
    <property type="evidence" value="ECO:0007669"/>
    <property type="project" value="TreeGrafter"/>
</dbReference>
<dbReference type="Pfam" id="PF02366">
    <property type="entry name" value="PMT"/>
    <property type="match status" value="1"/>
</dbReference>
<feature type="transmembrane region" description="Helical" evidence="8">
    <location>
        <begin position="389"/>
        <end position="412"/>
    </location>
</feature>
<dbReference type="GO" id="GO:0016763">
    <property type="term" value="F:pentosyltransferase activity"/>
    <property type="evidence" value="ECO:0007669"/>
    <property type="project" value="TreeGrafter"/>
</dbReference>
<gene>
    <name evidence="10" type="ORF">J5O05_02350</name>
</gene>
<organism evidence="10 11">
    <name type="scientific">Pseudoalteromonas xiamenensis</name>
    <dbReference type="NCBI Taxonomy" id="882626"/>
    <lineage>
        <taxon>Bacteria</taxon>
        <taxon>Pseudomonadati</taxon>
        <taxon>Pseudomonadota</taxon>
        <taxon>Gammaproteobacteria</taxon>
        <taxon>Alteromonadales</taxon>
        <taxon>Pseudoalteromonadaceae</taxon>
        <taxon>Pseudoalteromonas</taxon>
    </lineage>
</organism>
<evidence type="ECO:0000256" key="8">
    <source>
        <dbReference type="SAM" id="Phobius"/>
    </source>
</evidence>
<feature type="domain" description="ArnT-like N-terminal" evidence="9">
    <location>
        <begin position="35"/>
        <end position="220"/>
    </location>
</feature>
<feature type="transmembrane region" description="Helical" evidence="8">
    <location>
        <begin position="207"/>
        <end position="229"/>
    </location>
</feature>
<feature type="transmembrane region" description="Helical" evidence="8">
    <location>
        <begin position="164"/>
        <end position="195"/>
    </location>
</feature>
<evidence type="ECO:0000256" key="4">
    <source>
        <dbReference type="ARBA" id="ARBA00022679"/>
    </source>
</evidence>
<dbReference type="InterPro" id="IPR003342">
    <property type="entry name" value="ArnT-like_N"/>
</dbReference>
<dbReference type="InterPro" id="IPR050297">
    <property type="entry name" value="LipidA_mod_glycosyltrf_83"/>
</dbReference>
<protein>
    <submittedName>
        <fullName evidence="10">Glycosyltransferase family 39 protein</fullName>
    </submittedName>
</protein>
<evidence type="ECO:0000256" key="5">
    <source>
        <dbReference type="ARBA" id="ARBA00022692"/>
    </source>
</evidence>
<evidence type="ECO:0000256" key="1">
    <source>
        <dbReference type="ARBA" id="ARBA00004651"/>
    </source>
</evidence>
<feature type="transmembrane region" description="Helical" evidence="8">
    <location>
        <begin position="324"/>
        <end position="344"/>
    </location>
</feature>
<keyword evidence="3" id="KW-0328">Glycosyltransferase</keyword>
<name>A0A975HL98_9GAMM</name>
<evidence type="ECO:0000256" key="3">
    <source>
        <dbReference type="ARBA" id="ARBA00022676"/>
    </source>
</evidence>
<feature type="transmembrane region" description="Helical" evidence="8">
    <location>
        <begin position="85"/>
        <end position="103"/>
    </location>
</feature>
<dbReference type="GO" id="GO:0010041">
    <property type="term" value="P:response to iron(III) ion"/>
    <property type="evidence" value="ECO:0007669"/>
    <property type="project" value="TreeGrafter"/>
</dbReference>
<evidence type="ECO:0000313" key="11">
    <source>
        <dbReference type="Proteomes" id="UP000664904"/>
    </source>
</evidence>
<feature type="transmembrane region" description="Helical" evidence="8">
    <location>
        <begin position="419"/>
        <end position="439"/>
    </location>
</feature>
<dbReference type="RefSeq" id="WP_208843438.1">
    <property type="nucleotide sequence ID" value="NZ_CP072133.1"/>
</dbReference>
<dbReference type="GO" id="GO:0006493">
    <property type="term" value="P:protein O-linked glycosylation"/>
    <property type="evidence" value="ECO:0007669"/>
    <property type="project" value="InterPro"/>
</dbReference>
<dbReference type="PANTHER" id="PTHR33908:SF3">
    <property type="entry name" value="UNDECAPRENYL PHOSPHATE-ALPHA-4-AMINO-4-DEOXY-L-ARABINOSE ARABINOSYL TRANSFERASE"/>
    <property type="match status" value="1"/>
</dbReference>
<feature type="transmembrane region" description="Helical" evidence="8">
    <location>
        <begin position="265"/>
        <end position="288"/>
    </location>
</feature>
<dbReference type="KEGG" id="pxi:J5O05_02350"/>
<proteinExistence type="predicted"/>
<feature type="transmembrane region" description="Helical" evidence="8">
    <location>
        <begin position="356"/>
        <end position="377"/>
    </location>
</feature>
<evidence type="ECO:0000256" key="7">
    <source>
        <dbReference type="ARBA" id="ARBA00023136"/>
    </source>
</evidence>
<dbReference type="GO" id="GO:0000030">
    <property type="term" value="F:mannosyltransferase activity"/>
    <property type="evidence" value="ECO:0007669"/>
    <property type="project" value="InterPro"/>
</dbReference>
<feature type="transmembrane region" description="Helical" evidence="8">
    <location>
        <begin position="300"/>
        <end position="318"/>
    </location>
</feature>
<keyword evidence="2" id="KW-1003">Cell membrane</keyword>
<dbReference type="Proteomes" id="UP000664904">
    <property type="component" value="Chromosome"/>
</dbReference>
<evidence type="ECO:0000256" key="6">
    <source>
        <dbReference type="ARBA" id="ARBA00022989"/>
    </source>
</evidence>
<dbReference type="AlphaFoldDB" id="A0A975HL98"/>
<dbReference type="PANTHER" id="PTHR33908">
    <property type="entry name" value="MANNOSYLTRANSFERASE YKCB-RELATED"/>
    <property type="match status" value="1"/>
</dbReference>
<reference evidence="10" key="1">
    <citation type="submission" date="2021-03" db="EMBL/GenBank/DDBJ databases">
        <title>Complete Genome of Pseudoalteromonas xiamenensis STKMTI.2, a new potential marine bacterium producing anti-Vibrio compounds.</title>
        <authorList>
            <person name="Handayani D.P."/>
            <person name="Isnansetyo A."/>
            <person name="Istiqomah I."/>
            <person name="Jumina J."/>
        </authorList>
    </citation>
    <scope>NUCLEOTIDE SEQUENCE</scope>
    <source>
        <strain evidence="10">STKMTI.2</strain>
    </source>
</reference>
<dbReference type="GO" id="GO:0005886">
    <property type="term" value="C:plasma membrane"/>
    <property type="evidence" value="ECO:0007669"/>
    <property type="project" value="UniProtKB-SubCell"/>
</dbReference>
<feature type="transmembrane region" description="Helical" evidence="8">
    <location>
        <begin position="139"/>
        <end position="158"/>
    </location>
</feature>
<feature type="transmembrane region" description="Helical" evidence="8">
    <location>
        <begin position="12"/>
        <end position="32"/>
    </location>
</feature>
<dbReference type="EMBL" id="CP072133">
    <property type="protein sequence ID" value="QTH71814.1"/>
    <property type="molecule type" value="Genomic_DNA"/>
</dbReference>
<evidence type="ECO:0000259" key="9">
    <source>
        <dbReference type="Pfam" id="PF02366"/>
    </source>
</evidence>
<keyword evidence="11" id="KW-1185">Reference proteome</keyword>
<evidence type="ECO:0000313" key="10">
    <source>
        <dbReference type="EMBL" id="QTH71814.1"/>
    </source>
</evidence>
<comment type="subcellular location">
    <subcellularLocation>
        <location evidence="1">Cell membrane</location>
        <topology evidence="1">Multi-pass membrane protein</topology>
    </subcellularLocation>
</comment>
<keyword evidence="5 8" id="KW-0812">Transmembrane</keyword>